<dbReference type="CDD" id="cd00071">
    <property type="entry name" value="GMPK"/>
    <property type="match status" value="1"/>
</dbReference>
<dbReference type="EnsemblMetazoa" id="XM_030973908">
    <property type="protein sequence ID" value="XP_030829768"/>
    <property type="gene ID" value="LOC586667"/>
</dbReference>
<evidence type="ECO:0000256" key="6">
    <source>
        <dbReference type="ARBA" id="ARBA00022840"/>
    </source>
</evidence>
<evidence type="ECO:0000256" key="1">
    <source>
        <dbReference type="ARBA" id="ARBA00005790"/>
    </source>
</evidence>
<dbReference type="CTD" id="2987"/>
<evidence type="ECO:0000313" key="8">
    <source>
        <dbReference type="EnsemblMetazoa" id="XP_030829768"/>
    </source>
</evidence>
<dbReference type="RefSeq" id="XP_030829768.1">
    <property type="nucleotide sequence ID" value="XM_030973908.1"/>
</dbReference>
<comment type="similarity">
    <text evidence="1">Belongs to the guanylate kinase family.</text>
</comment>
<dbReference type="FunFam" id="3.30.63.10:FF:000002">
    <property type="entry name" value="Guanylate kinase 1"/>
    <property type="match status" value="1"/>
</dbReference>
<dbReference type="FunFam" id="3.40.50.300:FF:000776">
    <property type="entry name" value="Guanylate kinase 2"/>
    <property type="match status" value="1"/>
</dbReference>
<proteinExistence type="inferred from homology"/>
<reference evidence="8" key="2">
    <citation type="submission" date="2021-01" db="UniProtKB">
        <authorList>
            <consortium name="EnsemblMetazoa"/>
        </authorList>
    </citation>
    <scope>IDENTIFICATION</scope>
</reference>
<dbReference type="EC" id="2.7.4.8" evidence="2"/>
<organism evidence="8 9">
    <name type="scientific">Strongylocentrotus purpuratus</name>
    <name type="common">Purple sea urchin</name>
    <dbReference type="NCBI Taxonomy" id="7668"/>
    <lineage>
        <taxon>Eukaryota</taxon>
        <taxon>Metazoa</taxon>
        <taxon>Echinodermata</taxon>
        <taxon>Eleutherozoa</taxon>
        <taxon>Echinozoa</taxon>
        <taxon>Echinoidea</taxon>
        <taxon>Euechinoidea</taxon>
        <taxon>Echinacea</taxon>
        <taxon>Camarodonta</taxon>
        <taxon>Echinidea</taxon>
        <taxon>Strongylocentrotidae</taxon>
        <taxon>Strongylocentrotus</taxon>
    </lineage>
</organism>
<evidence type="ECO:0000313" key="9">
    <source>
        <dbReference type="Proteomes" id="UP000007110"/>
    </source>
</evidence>
<dbReference type="PANTHER" id="PTHR23117">
    <property type="entry name" value="GUANYLATE KINASE-RELATED"/>
    <property type="match status" value="1"/>
</dbReference>
<dbReference type="GeneID" id="586667"/>
<keyword evidence="5" id="KW-0418">Kinase</keyword>
<dbReference type="OMA" id="NFITHEV"/>
<protein>
    <recommendedName>
        <fullName evidence="2">guanylate kinase</fullName>
        <ecNumber evidence="2">2.7.4.8</ecNumber>
    </recommendedName>
</protein>
<dbReference type="PROSITE" id="PS50052">
    <property type="entry name" value="GUANYLATE_KINASE_2"/>
    <property type="match status" value="1"/>
</dbReference>
<dbReference type="NCBIfam" id="TIGR03263">
    <property type="entry name" value="guanyl_kin"/>
    <property type="match status" value="1"/>
</dbReference>
<dbReference type="InterPro" id="IPR008145">
    <property type="entry name" value="GK/Ca_channel_bsu"/>
</dbReference>
<dbReference type="Gene3D" id="3.40.50.300">
    <property type="entry name" value="P-loop containing nucleotide triphosphate hydrolases"/>
    <property type="match status" value="1"/>
</dbReference>
<evidence type="ECO:0000256" key="5">
    <source>
        <dbReference type="ARBA" id="ARBA00022777"/>
    </source>
</evidence>
<dbReference type="InterPro" id="IPR017665">
    <property type="entry name" value="Guanylate_kinase"/>
</dbReference>
<dbReference type="GO" id="GO:0005829">
    <property type="term" value="C:cytosol"/>
    <property type="evidence" value="ECO:0000318"/>
    <property type="project" value="GO_Central"/>
</dbReference>
<sequence>MFRRGLTTMADYIPRPCVFCGPSGSGKSTLIKKLMDEHQDTFGFSVSHTTRNPRPGEQDGVDYHYTTREKMEKAIADGEFLESAQFSGNLYGTSKKAVQDVLAAQRICILDIEVQGVMSIKKTDLKPIYIFVKPPSIAVLEERLRGRQTDSEEAIQKRLTTAIKEMEYIDKQEPCEGSTYFIMNDEFERAYSQLNQILDDEINRLKSMTRPPPTQPSS</sequence>
<dbReference type="FunCoup" id="A0A7M7N1K0">
    <property type="interactions" value="1381"/>
</dbReference>
<keyword evidence="6" id="KW-0067">ATP-binding</keyword>
<evidence type="ECO:0000259" key="7">
    <source>
        <dbReference type="PROSITE" id="PS50052"/>
    </source>
</evidence>
<dbReference type="AlphaFoldDB" id="A0A7M7N1K0"/>
<feature type="domain" description="Guanylate kinase-like" evidence="7">
    <location>
        <begin position="14"/>
        <end position="199"/>
    </location>
</feature>
<keyword evidence="9" id="KW-1185">Reference proteome</keyword>
<evidence type="ECO:0000256" key="3">
    <source>
        <dbReference type="ARBA" id="ARBA00022679"/>
    </source>
</evidence>
<dbReference type="OrthoDB" id="6334211at2759"/>
<keyword evidence="3" id="KW-0808">Transferase</keyword>
<dbReference type="GO" id="GO:0004385">
    <property type="term" value="F:GMP kinase activity"/>
    <property type="evidence" value="ECO:0000318"/>
    <property type="project" value="GO_Central"/>
</dbReference>
<dbReference type="SMART" id="SM00072">
    <property type="entry name" value="GuKc"/>
    <property type="match status" value="1"/>
</dbReference>
<dbReference type="SUPFAM" id="SSF52540">
    <property type="entry name" value="P-loop containing nucleoside triphosphate hydrolases"/>
    <property type="match status" value="1"/>
</dbReference>
<dbReference type="InParanoid" id="A0A7M7N1K0"/>
<evidence type="ECO:0000256" key="2">
    <source>
        <dbReference type="ARBA" id="ARBA00012961"/>
    </source>
</evidence>
<dbReference type="PROSITE" id="PS00856">
    <property type="entry name" value="GUANYLATE_KINASE_1"/>
    <property type="match status" value="1"/>
</dbReference>
<dbReference type="GO" id="GO:0005524">
    <property type="term" value="F:ATP binding"/>
    <property type="evidence" value="ECO:0007669"/>
    <property type="project" value="UniProtKB-KW"/>
</dbReference>
<name>A0A7M7N1K0_STRPU</name>
<dbReference type="InterPro" id="IPR020590">
    <property type="entry name" value="Guanylate_kinase_CS"/>
</dbReference>
<reference evidence="9" key="1">
    <citation type="submission" date="2015-02" db="EMBL/GenBank/DDBJ databases">
        <title>Genome sequencing for Strongylocentrotus purpuratus.</title>
        <authorList>
            <person name="Murali S."/>
            <person name="Liu Y."/>
            <person name="Vee V."/>
            <person name="English A."/>
            <person name="Wang M."/>
            <person name="Skinner E."/>
            <person name="Han Y."/>
            <person name="Muzny D.M."/>
            <person name="Worley K.C."/>
            <person name="Gibbs R.A."/>
        </authorList>
    </citation>
    <scope>NUCLEOTIDE SEQUENCE</scope>
</reference>
<keyword evidence="4" id="KW-0547">Nucleotide-binding</keyword>
<dbReference type="Proteomes" id="UP000007110">
    <property type="component" value="Unassembled WGS sequence"/>
</dbReference>
<dbReference type="Pfam" id="PF00625">
    <property type="entry name" value="Guanylate_kin"/>
    <property type="match status" value="1"/>
</dbReference>
<dbReference type="InterPro" id="IPR008144">
    <property type="entry name" value="Guanylate_kin-like_dom"/>
</dbReference>
<dbReference type="KEGG" id="spu:586667"/>
<evidence type="ECO:0000256" key="4">
    <source>
        <dbReference type="ARBA" id="ARBA00022741"/>
    </source>
</evidence>
<dbReference type="PANTHER" id="PTHR23117:SF13">
    <property type="entry name" value="GUANYLATE KINASE"/>
    <property type="match status" value="1"/>
</dbReference>
<accession>A0A7M7N1K0</accession>
<dbReference type="InterPro" id="IPR027417">
    <property type="entry name" value="P-loop_NTPase"/>
</dbReference>